<evidence type="ECO:0000313" key="2">
    <source>
        <dbReference type="EMBL" id="MPC63726.1"/>
    </source>
</evidence>
<sequence>MEVSGVPSVAQEAQRRGREECEERKDLTRSEARKTPGARRMYQITDDCPPHPTLAAVLPSPPLRHSII</sequence>
<proteinExistence type="predicted"/>
<comment type="caution">
    <text evidence="2">The sequence shown here is derived from an EMBL/GenBank/DDBJ whole genome shotgun (WGS) entry which is preliminary data.</text>
</comment>
<accession>A0A5B7H1J4</accession>
<organism evidence="2 3">
    <name type="scientific">Portunus trituberculatus</name>
    <name type="common">Swimming crab</name>
    <name type="synonym">Neptunus trituberculatus</name>
    <dbReference type="NCBI Taxonomy" id="210409"/>
    <lineage>
        <taxon>Eukaryota</taxon>
        <taxon>Metazoa</taxon>
        <taxon>Ecdysozoa</taxon>
        <taxon>Arthropoda</taxon>
        <taxon>Crustacea</taxon>
        <taxon>Multicrustacea</taxon>
        <taxon>Malacostraca</taxon>
        <taxon>Eumalacostraca</taxon>
        <taxon>Eucarida</taxon>
        <taxon>Decapoda</taxon>
        <taxon>Pleocyemata</taxon>
        <taxon>Brachyura</taxon>
        <taxon>Eubrachyura</taxon>
        <taxon>Portunoidea</taxon>
        <taxon>Portunidae</taxon>
        <taxon>Portuninae</taxon>
        <taxon>Portunus</taxon>
    </lineage>
</organism>
<name>A0A5B7H1J4_PORTR</name>
<feature type="region of interest" description="Disordered" evidence="1">
    <location>
        <begin position="1"/>
        <end position="68"/>
    </location>
</feature>
<dbReference type="AlphaFoldDB" id="A0A5B7H1J4"/>
<evidence type="ECO:0000256" key="1">
    <source>
        <dbReference type="SAM" id="MobiDB-lite"/>
    </source>
</evidence>
<dbReference type="EMBL" id="VSRR010021195">
    <property type="protein sequence ID" value="MPC63726.1"/>
    <property type="molecule type" value="Genomic_DNA"/>
</dbReference>
<gene>
    <name evidence="2" type="ORF">E2C01_057828</name>
</gene>
<reference evidence="2 3" key="1">
    <citation type="submission" date="2019-05" db="EMBL/GenBank/DDBJ databases">
        <title>Another draft genome of Portunus trituberculatus and its Hox gene families provides insights of decapod evolution.</title>
        <authorList>
            <person name="Jeong J.-H."/>
            <person name="Song I."/>
            <person name="Kim S."/>
            <person name="Choi T."/>
            <person name="Kim D."/>
            <person name="Ryu S."/>
            <person name="Kim W."/>
        </authorList>
    </citation>
    <scope>NUCLEOTIDE SEQUENCE [LARGE SCALE GENOMIC DNA]</scope>
    <source>
        <tissue evidence="2">Muscle</tissue>
    </source>
</reference>
<dbReference type="Proteomes" id="UP000324222">
    <property type="component" value="Unassembled WGS sequence"/>
</dbReference>
<protein>
    <submittedName>
        <fullName evidence="2">Uncharacterized protein</fullName>
    </submittedName>
</protein>
<evidence type="ECO:0000313" key="3">
    <source>
        <dbReference type="Proteomes" id="UP000324222"/>
    </source>
</evidence>
<keyword evidence="3" id="KW-1185">Reference proteome</keyword>
<feature type="compositionally biased region" description="Basic and acidic residues" evidence="1">
    <location>
        <begin position="13"/>
        <end position="34"/>
    </location>
</feature>